<dbReference type="Proteomes" id="UP001238805">
    <property type="component" value="Chromosome"/>
</dbReference>
<feature type="domain" description="THAP4-like heme-binding" evidence="2">
    <location>
        <begin position="5"/>
        <end position="154"/>
    </location>
</feature>
<evidence type="ECO:0000256" key="1">
    <source>
        <dbReference type="ARBA" id="ARBA00026205"/>
    </source>
</evidence>
<protein>
    <recommendedName>
        <fullName evidence="1">Ferric nitrobindin-like protein</fullName>
    </recommendedName>
</protein>
<evidence type="ECO:0000313" key="4">
    <source>
        <dbReference type="Proteomes" id="UP001238805"/>
    </source>
</evidence>
<dbReference type="InterPro" id="IPR012674">
    <property type="entry name" value="Calycin"/>
</dbReference>
<dbReference type="PANTHER" id="PTHR15854:SF4">
    <property type="entry name" value="PEROXYNITRITE ISOMERASE THAP4"/>
    <property type="match status" value="1"/>
</dbReference>
<keyword evidence="4" id="KW-1185">Reference proteome</keyword>
<evidence type="ECO:0000313" key="3">
    <source>
        <dbReference type="EMBL" id="WIM69635.1"/>
    </source>
</evidence>
<dbReference type="InterPro" id="IPR014878">
    <property type="entry name" value="THAP4-like_heme-bd"/>
</dbReference>
<dbReference type="InterPro" id="IPR045165">
    <property type="entry name" value="Nitrobindin"/>
</dbReference>
<evidence type="ECO:0000259" key="2">
    <source>
        <dbReference type="Pfam" id="PF08768"/>
    </source>
</evidence>
<sequence length="161" mass="17658">MIDDHSYLLGTWRGEGRGDYPTIDAFTYTETITFTAIPGKPFLRYEQKTMSPEGTPMHTEVGFLRSPADGQLEFVLAQPTGQTELLHGHVEDGDGGAVLVFEDSAVVNSRSAKQVDATIRTYTVDLAGETLTTTFDMAAVGEPLQRHLTSVLQRVDGEQSY</sequence>
<dbReference type="SUPFAM" id="SSF50814">
    <property type="entry name" value="Lipocalins"/>
    <property type="match status" value="1"/>
</dbReference>
<proteinExistence type="predicted"/>
<gene>
    <name evidence="3" type="ORF">QP029_10380</name>
</gene>
<dbReference type="RefSeq" id="WP_284874229.1">
    <property type="nucleotide sequence ID" value="NZ_CP126970.1"/>
</dbReference>
<dbReference type="Gene3D" id="2.40.128.20">
    <property type="match status" value="1"/>
</dbReference>
<dbReference type="Pfam" id="PF08768">
    <property type="entry name" value="THAP4_heme-bd"/>
    <property type="match status" value="1"/>
</dbReference>
<dbReference type="PANTHER" id="PTHR15854">
    <property type="entry name" value="THAP4 PROTEIN"/>
    <property type="match status" value="1"/>
</dbReference>
<organism evidence="3 4">
    <name type="scientific">Corynebacterium suedekumii</name>
    <dbReference type="NCBI Taxonomy" id="3049801"/>
    <lineage>
        <taxon>Bacteria</taxon>
        <taxon>Bacillati</taxon>
        <taxon>Actinomycetota</taxon>
        <taxon>Actinomycetes</taxon>
        <taxon>Mycobacteriales</taxon>
        <taxon>Corynebacteriaceae</taxon>
        <taxon>Corynebacterium</taxon>
    </lineage>
</organism>
<reference evidence="3 4" key="1">
    <citation type="submission" date="2023-05" db="EMBL/GenBank/DDBJ databases">
        <title>Corynebacterium suedekumii sp. nov. and Corynebacterium breve sp. nov. isolated from raw cow's milk.</title>
        <authorList>
            <person name="Baer M.K."/>
            <person name="Mehl L."/>
            <person name="Hellmuth R."/>
            <person name="Marke G."/>
            <person name="Lipski A."/>
        </authorList>
    </citation>
    <scope>NUCLEOTIDE SEQUENCE [LARGE SCALE GENOMIC DNA]</scope>
    <source>
        <strain evidence="3 4">LM112</strain>
    </source>
</reference>
<dbReference type="CDD" id="cd07828">
    <property type="entry name" value="lipocalin_heme-bd-THAP4-like"/>
    <property type="match status" value="1"/>
</dbReference>
<name>A0ABY8VPZ1_9CORY</name>
<accession>A0ABY8VPZ1</accession>
<dbReference type="EMBL" id="CP126970">
    <property type="protein sequence ID" value="WIM69635.1"/>
    <property type="molecule type" value="Genomic_DNA"/>
</dbReference>